<evidence type="ECO:0008006" key="4">
    <source>
        <dbReference type="Google" id="ProtNLM"/>
    </source>
</evidence>
<name>A0AAN9S424_PSOTE</name>
<protein>
    <recommendedName>
        <fullName evidence="4">SKP1 component POZ domain-containing protein</fullName>
    </recommendedName>
</protein>
<dbReference type="InterPro" id="IPR011333">
    <property type="entry name" value="SKP1/BTB/POZ_sf"/>
</dbReference>
<reference evidence="2 3" key="1">
    <citation type="submission" date="2024-01" db="EMBL/GenBank/DDBJ databases">
        <title>The genomes of 5 underutilized Papilionoideae crops provide insights into root nodulation and disease resistanc.</title>
        <authorList>
            <person name="Jiang F."/>
        </authorList>
    </citation>
    <scope>NUCLEOTIDE SEQUENCE [LARGE SCALE GENOMIC DNA]</scope>
    <source>
        <strain evidence="2">DUOXIRENSHENG_FW03</strain>
        <tissue evidence="2">Leaves</tissue>
    </source>
</reference>
<evidence type="ECO:0000313" key="2">
    <source>
        <dbReference type="EMBL" id="KAK7388567.1"/>
    </source>
</evidence>
<organism evidence="2 3">
    <name type="scientific">Psophocarpus tetragonolobus</name>
    <name type="common">Winged bean</name>
    <name type="synonym">Dolichos tetragonolobus</name>
    <dbReference type="NCBI Taxonomy" id="3891"/>
    <lineage>
        <taxon>Eukaryota</taxon>
        <taxon>Viridiplantae</taxon>
        <taxon>Streptophyta</taxon>
        <taxon>Embryophyta</taxon>
        <taxon>Tracheophyta</taxon>
        <taxon>Spermatophyta</taxon>
        <taxon>Magnoliopsida</taxon>
        <taxon>eudicotyledons</taxon>
        <taxon>Gunneridae</taxon>
        <taxon>Pentapetalae</taxon>
        <taxon>rosids</taxon>
        <taxon>fabids</taxon>
        <taxon>Fabales</taxon>
        <taxon>Fabaceae</taxon>
        <taxon>Papilionoideae</taxon>
        <taxon>50 kb inversion clade</taxon>
        <taxon>NPAAA clade</taxon>
        <taxon>indigoferoid/millettioid clade</taxon>
        <taxon>Phaseoleae</taxon>
        <taxon>Psophocarpus</taxon>
    </lineage>
</organism>
<dbReference type="EMBL" id="JAYMYS010000006">
    <property type="protein sequence ID" value="KAK7388567.1"/>
    <property type="molecule type" value="Genomic_DNA"/>
</dbReference>
<proteinExistence type="predicted"/>
<comment type="pathway">
    <text evidence="1">Protein modification; protein ubiquitination.</text>
</comment>
<evidence type="ECO:0000256" key="1">
    <source>
        <dbReference type="ARBA" id="ARBA00004906"/>
    </source>
</evidence>
<dbReference type="AlphaFoldDB" id="A0AAN9S424"/>
<accession>A0AAN9S424</accession>
<comment type="caution">
    <text evidence="2">The sequence shown here is derived from an EMBL/GenBank/DDBJ whole genome shotgun (WGS) entry which is preliminary data.</text>
</comment>
<sequence length="101" mass="11805">MMKLAIQKEEELKNLVEALITKEMETVQLFTNECIPDPSKVISLHNVSGRTLFHIIRYCSKHLCLARDGDINDMKEFDKRFVMALSVYKMKNWFLLPIIST</sequence>
<keyword evidence="3" id="KW-1185">Reference proteome</keyword>
<gene>
    <name evidence="2" type="ORF">VNO78_23388</name>
</gene>
<evidence type="ECO:0000313" key="3">
    <source>
        <dbReference type="Proteomes" id="UP001386955"/>
    </source>
</evidence>
<dbReference type="Gene3D" id="3.30.710.10">
    <property type="entry name" value="Potassium Channel Kv1.1, Chain A"/>
    <property type="match status" value="1"/>
</dbReference>
<dbReference type="Proteomes" id="UP001386955">
    <property type="component" value="Unassembled WGS sequence"/>
</dbReference>